<dbReference type="GO" id="GO:0009252">
    <property type="term" value="P:peptidoglycan biosynthetic process"/>
    <property type="evidence" value="ECO:0007669"/>
    <property type="project" value="UniProtKB-UniRule"/>
</dbReference>
<evidence type="ECO:0000259" key="20">
    <source>
        <dbReference type="PROSITE" id="PS51387"/>
    </source>
</evidence>
<evidence type="ECO:0000256" key="2">
    <source>
        <dbReference type="ARBA" id="ARBA00003921"/>
    </source>
</evidence>
<dbReference type="Gene3D" id="3.90.78.10">
    <property type="entry name" value="UDP-N-acetylenolpyruvoylglucosamine reductase, C-terminal domain"/>
    <property type="match status" value="1"/>
</dbReference>
<dbReference type="Pfam" id="PF02873">
    <property type="entry name" value="MurB_C"/>
    <property type="match status" value="1"/>
</dbReference>
<evidence type="ECO:0000256" key="18">
    <source>
        <dbReference type="ARBA" id="ARBA00048914"/>
    </source>
</evidence>
<keyword evidence="9 19" id="KW-0285">Flavoprotein</keyword>
<evidence type="ECO:0000256" key="7">
    <source>
        <dbReference type="ARBA" id="ARBA00022490"/>
    </source>
</evidence>
<dbReference type="Pfam" id="PF01565">
    <property type="entry name" value="FAD_binding_4"/>
    <property type="match status" value="1"/>
</dbReference>
<evidence type="ECO:0000256" key="1">
    <source>
        <dbReference type="ARBA" id="ARBA00001974"/>
    </source>
</evidence>
<keyword evidence="15 19" id="KW-0131">Cell cycle</keyword>
<dbReference type="UniPathway" id="UPA00219"/>
<dbReference type="GO" id="GO:0071949">
    <property type="term" value="F:FAD binding"/>
    <property type="evidence" value="ECO:0007669"/>
    <property type="project" value="InterPro"/>
</dbReference>
<dbReference type="GO" id="GO:0005829">
    <property type="term" value="C:cytosol"/>
    <property type="evidence" value="ECO:0007669"/>
    <property type="project" value="TreeGrafter"/>
</dbReference>
<accession>A0A095ZJH1</accession>
<dbReference type="SUPFAM" id="SSF56176">
    <property type="entry name" value="FAD-binding/transporter-associated domain-like"/>
    <property type="match status" value="1"/>
</dbReference>
<keyword evidence="10 19" id="KW-0274">FAD</keyword>
<evidence type="ECO:0000256" key="5">
    <source>
        <dbReference type="ARBA" id="ARBA00012518"/>
    </source>
</evidence>
<dbReference type="InterPro" id="IPR016167">
    <property type="entry name" value="FAD-bd_PCMH_sub1"/>
</dbReference>
<evidence type="ECO:0000256" key="14">
    <source>
        <dbReference type="ARBA" id="ARBA00023002"/>
    </source>
</evidence>
<dbReference type="GO" id="GO:0071555">
    <property type="term" value="P:cell wall organization"/>
    <property type="evidence" value="ECO:0007669"/>
    <property type="project" value="UniProtKB-KW"/>
</dbReference>
<evidence type="ECO:0000313" key="22">
    <source>
        <dbReference type="Proteomes" id="UP000029556"/>
    </source>
</evidence>
<dbReference type="GO" id="GO:0008360">
    <property type="term" value="P:regulation of cell shape"/>
    <property type="evidence" value="ECO:0007669"/>
    <property type="project" value="UniProtKB-KW"/>
</dbReference>
<comment type="catalytic activity">
    <reaction evidence="18 19">
        <text>UDP-N-acetyl-alpha-D-muramate + NADP(+) = UDP-N-acetyl-3-O-(1-carboxyvinyl)-alpha-D-glucosamine + NADPH + H(+)</text>
        <dbReference type="Rhea" id="RHEA:12248"/>
        <dbReference type="ChEBI" id="CHEBI:15378"/>
        <dbReference type="ChEBI" id="CHEBI:57783"/>
        <dbReference type="ChEBI" id="CHEBI:58349"/>
        <dbReference type="ChEBI" id="CHEBI:68483"/>
        <dbReference type="ChEBI" id="CHEBI:70757"/>
        <dbReference type="EC" id="1.3.1.98"/>
    </reaction>
</comment>
<dbReference type="InterPro" id="IPR016169">
    <property type="entry name" value="FAD-bd_PCMH_sub2"/>
</dbReference>
<name>A0A095ZJH1_9BACT</name>
<evidence type="ECO:0000256" key="16">
    <source>
        <dbReference type="ARBA" id="ARBA00023316"/>
    </source>
</evidence>
<evidence type="ECO:0000256" key="15">
    <source>
        <dbReference type="ARBA" id="ARBA00023306"/>
    </source>
</evidence>
<evidence type="ECO:0000256" key="10">
    <source>
        <dbReference type="ARBA" id="ARBA00022827"/>
    </source>
</evidence>
<dbReference type="Gene3D" id="3.30.43.10">
    <property type="entry name" value="Uridine Diphospho-n-acetylenolpyruvylglucosamine Reductase, domain 2"/>
    <property type="match status" value="1"/>
</dbReference>
<comment type="similarity">
    <text evidence="19">Belongs to the MurB family.</text>
</comment>
<evidence type="ECO:0000256" key="9">
    <source>
        <dbReference type="ARBA" id="ARBA00022630"/>
    </source>
</evidence>
<dbReference type="NCBIfam" id="TIGR00179">
    <property type="entry name" value="murB"/>
    <property type="match status" value="1"/>
</dbReference>
<keyword evidence="13 19" id="KW-0573">Peptidoglycan synthesis</keyword>
<evidence type="ECO:0000256" key="6">
    <source>
        <dbReference type="ARBA" id="ARBA00015188"/>
    </source>
</evidence>
<comment type="pathway">
    <text evidence="4 19">Cell wall biogenesis; peptidoglycan biosynthesis.</text>
</comment>
<organism evidence="21 22">
    <name type="scientific">Hoylesella buccalis DNF00853</name>
    <dbReference type="NCBI Taxonomy" id="1401074"/>
    <lineage>
        <taxon>Bacteria</taxon>
        <taxon>Pseudomonadati</taxon>
        <taxon>Bacteroidota</taxon>
        <taxon>Bacteroidia</taxon>
        <taxon>Bacteroidales</taxon>
        <taxon>Prevotellaceae</taxon>
        <taxon>Hoylesella</taxon>
    </lineage>
</organism>
<comment type="function">
    <text evidence="2 19">Cell wall formation.</text>
</comment>
<evidence type="ECO:0000256" key="11">
    <source>
        <dbReference type="ARBA" id="ARBA00022857"/>
    </source>
</evidence>
<dbReference type="NCBIfam" id="NF000755">
    <property type="entry name" value="PRK00046.1"/>
    <property type="match status" value="1"/>
</dbReference>
<reference evidence="21 22" key="1">
    <citation type="submission" date="2014-07" db="EMBL/GenBank/DDBJ databases">
        <authorList>
            <person name="McCorrison J."/>
            <person name="Sanka R."/>
            <person name="Torralba M."/>
            <person name="Gillis M."/>
            <person name="Haft D.H."/>
            <person name="Methe B."/>
            <person name="Sutton G."/>
            <person name="Nelson K.E."/>
        </authorList>
    </citation>
    <scope>NUCLEOTIDE SEQUENCE [LARGE SCALE GENOMIC DNA]</scope>
    <source>
        <strain evidence="21 22">DNF00853</strain>
    </source>
</reference>
<feature type="active site" evidence="19">
    <location>
        <position position="333"/>
    </location>
</feature>
<evidence type="ECO:0000256" key="8">
    <source>
        <dbReference type="ARBA" id="ARBA00022618"/>
    </source>
</evidence>
<dbReference type="EC" id="1.3.1.98" evidence="5 19"/>
<dbReference type="InterPro" id="IPR016166">
    <property type="entry name" value="FAD-bd_PCMH"/>
</dbReference>
<dbReference type="GO" id="GO:0051301">
    <property type="term" value="P:cell division"/>
    <property type="evidence" value="ECO:0007669"/>
    <property type="project" value="UniProtKB-KW"/>
</dbReference>
<dbReference type="OrthoDB" id="9804753at2"/>
<evidence type="ECO:0000256" key="3">
    <source>
        <dbReference type="ARBA" id="ARBA00004496"/>
    </source>
</evidence>
<feature type="domain" description="FAD-binding PCMH-type" evidence="20">
    <location>
        <begin position="17"/>
        <end position="187"/>
    </location>
</feature>
<evidence type="ECO:0000256" key="12">
    <source>
        <dbReference type="ARBA" id="ARBA00022960"/>
    </source>
</evidence>
<evidence type="ECO:0000256" key="13">
    <source>
        <dbReference type="ARBA" id="ARBA00022984"/>
    </source>
</evidence>
<feature type="active site" evidence="19">
    <location>
        <position position="163"/>
    </location>
</feature>
<dbReference type="PANTHER" id="PTHR21071">
    <property type="entry name" value="UDP-N-ACETYLENOLPYRUVOYLGLUCOSAMINE REDUCTASE"/>
    <property type="match status" value="1"/>
</dbReference>
<keyword evidence="11 19" id="KW-0521">NADP</keyword>
<sequence>MRDIRNHSLLHHNTFGIDVSCRRFIEFDTKAELLEALSRLTEADYPIMPLGKGSNLLLTKDFDGTVLCSNIRSIDIAINNHQAIIKSGSGVVWDDLVATCVEQEAYGLENLSLIPGTVGAAAVQNIGAYGSEVNRFIHSIMAVEIATGHEVKFARADCEYAYRYSKFKDEWKNRFVITHVEFRFECTYRPHLDYGNIRAALQRQGIEHPTPQQLRQTIIGIRQAKLPDPQVQGNAGSFFMNPIVDRKEYERLAMQYPQMPHYAVDEEHEKIPAGWLIDQCGWKGRSMGAAGVHDKQALVLVNRGGATGNDIVKLCEAIRHDVFQRFGIIIKPEVNIL</sequence>
<keyword evidence="12 19" id="KW-0133">Cell shape</keyword>
<evidence type="ECO:0000256" key="19">
    <source>
        <dbReference type="HAMAP-Rule" id="MF_00037"/>
    </source>
</evidence>
<evidence type="ECO:0000313" key="21">
    <source>
        <dbReference type="EMBL" id="KGF34808.1"/>
    </source>
</evidence>
<evidence type="ECO:0000256" key="17">
    <source>
        <dbReference type="ARBA" id="ARBA00031026"/>
    </source>
</evidence>
<dbReference type="PROSITE" id="PS51387">
    <property type="entry name" value="FAD_PCMH"/>
    <property type="match status" value="1"/>
</dbReference>
<dbReference type="GO" id="GO:0008762">
    <property type="term" value="F:UDP-N-acetylmuramate dehydrogenase activity"/>
    <property type="evidence" value="ECO:0007669"/>
    <property type="project" value="UniProtKB-UniRule"/>
</dbReference>
<dbReference type="RefSeq" id="WP_036872757.1">
    <property type="nucleotide sequence ID" value="NZ_JRNN01000064.1"/>
</dbReference>
<comment type="caution">
    <text evidence="21">The sequence shown here is derived from an EMBL/GenBank/DDBJ whole genome shotgun (WGS) entry which is preliminary data.</text>
</comment>
<dbReference type="InterPro" id="IPR011601">
    <property type="entry name" value="MurB_C"/>
</dbReference>
<comment type="subcellular location">
    <subcellularLocation>
        <location evidence="3 19">Cytoplasm</location>
    </subcellularLocation>
</comment>
<dbReference type="InterPro" id="IPR006094">
    <property type="entry name" value="Oxid_FAD_bind_N"/>
</dbReference>
<proteinExistence type="inferred from homology"/>
<dbReference type="Proteomes" id="UP000029556">
    <property type="component" value="Unassembled WGS sequence"/>
</dbReference>
<dbReference type="InterPro" id="IPR036635">
    <property type="entry name" value="MurB_C_sf"/>
</dbReference>
<protein>
    <recommendedName>
        <fullName evidence="6 19">UDP-N-acetylenolpyruvoylglucosamine reductase</fullName>
        <ecNumber evidence="5 19">1.3.1.98</ecNumber>
    </recommendedName>
    <alternativeName>
        <fullName evidence="17 19">UDP-N-acetylmuramate dehydrogenase</fullName>
    </alternativeName>
</protein>
<comment type="cofactor">
    <cofactor evidence="1 19">
        <name>FAD</name>
        <dbReference type="ChEBI" id="CHEBI:57692"/>
    </cofactor>
</comment>
<evidence type="ECO:0000256" key="4">
    <source>
        <dbReference type="ARBA" id="ARBA00004752"/>
    </source>
</evidence>
<dbReference type="NCBIfam" id="NF010478">
    <property type="entry name" value="PRK13903.1"/>
    <property type="match status" value="1"/>
</dbReference>
<dbReference type="Gene3D" id="3.30.465.10">
    <property type="match status" value="1"/>
</dbReference>
<keyword evidence="14 19" id="KW-0560">Oxidoreductase</keyword>
<dbReference type="EMBL" id="JRNN01000064">
    <property type="protein sequence ID" value="KGF34808.1"/>
    <property type="molecule type" value="Genomic_DNA"/>
</dbReference>
<feature type="active site" description="Proton donor" evidence="19">
    <location>
        <position position="237"/>
    </location>
</feature>
<keyword evidence="16 19" id="KW-0961">Cell wall biogenesis/degradation</keyword>
<keyword evidence="8 19" id="KW-0132">Cell division</keyword>
<dbReference type="InterPro" id="IPR036318">
    <property type="entry name" value="FAD-bd_PCMH-like_sf"/>
</dbReference>
<gene>
    <name evidence="19" type="primary">murB</name>
    <name evidence="21" type="ORF">HMPREF2137_06495</name>
</gene>
<dbReference type="AlphaFoldDB" id="A0A095ZJH1"/>
<dbReference type="InterPro" id="IPR003170">
    <property type="entry name" value="MurB"/>
</dbReference>
<dbReference type="PANTHER" id="PTHR21071:SF4">
    <property type="entry name" value="UDP-N-ACETYLENOLPYRUVOYLGLUCOSAMINE REDUCTASE"/>
    <property type="match status" value="1"/>
</dbReference>
<dbReference type="SUPFAM" id="SSF56194">
    <property type="entry name" value="Uridine diphospho-N-Acetylenolpyruvylglucosamine reductase, MurB, C-terminal domain"/>
    <property type="match status" value="1"/>
</dbReference>
<dbReference type="HAMAP" id="MF_00037">
    <property type="entry name" value="MurB"/>
    <property type="match status" value="1"/>
</dbReference>
<keyword evidence="7 19" id="KW-0963">Cytoplasm</keyword>